<accession>A0A2S4PUG2</accession>
<organism evidence="1 2">
    <name type="scientific">Erysiphe pulchra</name>
    <dbReference type="NCBI Taxonomy" id="225359"/>
    <lineage>
        <taxon>Eukaryota</taxon>
        <taxon>Fungi</taxon>
        <taxon>Dikarya</taxon>
        <taxon>Ascomycota</taxon>
        <taxon>Pezizomycotina</taxon>
        <taxon>Leotiomycetes</taxon>
        <taxon>Erysiphales</taxon>
        <taxon>Erysiphaceae</taxon>
        <taxon>Erysiphe</taxon>
    </lineage>
</organism>
<dbReference type="STRING" id="225359.A0A2S4PUG2"/>
<dbReference type="EMBL" id="PEDP01000532">
    <property type="protein sequence ID" value="POS85681.1"/>
    <property type="molecule type" value="Genomic_DNA"/>
</dbReference>
<gene>
    <name evidence="1" type="ORF">EPUL_002503</name>
</gene>
<comment type="caution">
    <text evidence="1">The sequence shown here is derived from an EMBL/GenBank/DDBJ whole genome shotgun (WGS) entry which is preliminary data.</text>
</comment>
<keyword evidence="2" id="KW-1185">Reference proteome</keyword>
<reference evidence="1 2" key="1">
    <citation type="submission" date="2017-10" db="EMBL/GenBank/DDBJ databases">
        <title>Development of genomic resources for the powdery mildew, Erysiphe pulchra.</title>
        <authorList>
            <person name="Wadl P.A."/>
            <person name="Mack B.M."/>
            <person name="Moore G."/>
            <person name="Beltz S.B."/>
        </authorList>
    </citation>
    <scope>NUCLEOTIDE SEQUENCE [LARGE SCALE GENOMIC DNA]</scope>
    <source>
        <strain evidence="1">Cflorida</strain>
    </source>
</reference>
<protein>
    <submittedName>
        <fullName evidence="1">Uncharacterized protein</fullName>
    </submittedName>
</protein>
<sequence length="343" mass="39096">MFPPVDDSTLKNNPKFSSLYSTLTEGILNPNGTSKFYPGQKERDQVTTALKKNRIHASKVYLLKSALNKIDLSQVISNSNANKSTTISKNSLPDLNELIILLSNRFALSRQSLPSPTSTKLLESTPQWLSLQASVPEISNLISIYFQTQAIGLYRIVNPSTDLVSNPHQMIMDLIPKTQALKIEIEKKRYTLNLRRVELVGKVKMLLSLYHLASTLVILHLEQTVHGSMSRELKLRSEIVSLNAQKLAFEAKEKRYKGEKIFYSDDVKNAFYQYVRSLRKGRERLEERKSLAEKTISAYRFSGSSKPDEAKIMRSIADKYAELQREVIRVSRDVEKLKNKQSD</sequence>
<evidence type="ECO:0000313" key="2">
    <source>
        <dbReference type="Proteomes" id="UP000237438"/>
    </source>
</evidence>
<dbReference type="Proteomes" id="UP000237438">
    <property type="component" value="Unassembled WGS sequence"/>
</dbReference>
<dbReference type="OrthoDB" id="66964at2759"/>
<evidence type="ECO:0000313" key="1">
    <source>
        <dbReference type="EMBL" id="POS85681.1"/>
    </source>
</evidence>
<proteinExistence type="predicted"/>
<dbReference type="AlphaFoldDB" id="A0A2S4PUG2"/>
<name>A0A2S4PUG2_9PEZI</name>